<keyword evidence="2" id="KW-0863">Zinc-finger</keyword>
<dbReference type="InterPro" id="IPR000962">
    <property type="entry name" value="Znf_DskA_TraR"/>
</dbReference>
<dbReference type="GO" id="GO:0008270">
    <property type="term" value="F:zinc ion binding"/>
    <property type="evidence" value="ECO:0007669"/>
    <property type="project" value="UniProtKB-KW"/>
</dbReference>
<dbReference type="Pfam" id="PF01258">
    <property type="entry name" value="zf-dskA_traR"/>
    <property type="match status" value="1"/>
</dbReference>
<keyword evidence="1" id="KW-0479">Metal-binding</keyword>
<dbReference type="RefSeq" id="WP_038221686.1">
    <property type="nucleotide sequence ID" value="NZ_CAWLWD010000044.1"/>
</dbReference>
<organism evidence="6 7">
    <name type="scientific">Xenorhabdus bovienii str. feltiae Moldova</name>
    <dbReference type="NCBI Taxonomy" id="1398200"/>
    <lineage>
        <taxon>Bacteria</taxon>
        <taxon>Pseudomonadati</taxon>
        <taxon>Pseudomonadota</taxon>
        <taxon>Gammaproteobacteria</taxon>
        <taxon>Enterobacterales</taxon>
        <taxon>Morganellaceae</taxon>
        <taxon>Xenorhabdus</taxon>
    </lineage>
</organism>
<accession>A0A077NVA1</accession>
<evidence type="ECO:0000256" key="2">
    <source>
        <dbReference type="ARBA" id="ARBA00022771"/>
    </source>
</evidence>
<evidence type="ECO:0000313" key="6">
    <source>
        <dbReference type="EMBL" id="CDH02830.1"/>
    </source>
</evidence>
<gene>
    <name evidence="6" type="ORF">XBFM1_480010</name>
</gene>
<dbReference type="PANTHER" id="PTHR38777">
    <property type="entry name" value="FELS-2 PROPHAGE PROTEIN"/>
    <property type="match status" value="1"/>
</dbReference>
<dbReference type="Gene3D" id="1.20.120.910">
    <property type="entry name" value="DksA, coiled-coil domain"/>
    <property type="match status" value="1"/>
</dbReference>
<dbReference type="EMBL" id="CBSV010000219">
    <property type="protein sequence ID" value="CDH02830.1"/>
    <property type="molecule type" value="Genomic_DNA"/>
</dbReference>
<dbReference type="Proteomes" id="UP000028487">
    <property type="component" value="Unassembled WGS sequence"/>
</dbReference>
<dbReference type="PANTHER" id="PTHR38777:SF1">
    <property type="entry name" value="DNAK SUPPRESSOR PROTEIN"/>
    <property type="match status" value="1"/>
</dbReference>
<evidence type="ECO:0000256" key="4">
    <source>
        <dbReference type="PROSITE-ProRule" id="PRU00510"/>
    </source>
</evidence>
<feature type="domain" description="Zinc finger DksA/TraR C4-type" evidence="5">
    <location>
        <begin position="30"/>
        <end position="64"/>
    </location>
</feature>
<evidence type="ECO:0000256" key="3">
    <source>
        <dbReference type="ARBA" id="ARBA00022833"/>
    </source>
</evidence>
<protein>
    <submittedName>
        <fullName evidence="6">Uncharacterized 8.2 kDa protein in gpA 5'region</fullName>
    </submittedName>
</protein>
<evidence type="ECO:0000313" key="7">
    <source>
        <dbReference type="Proteomes" id="UP000028487"/>
    </source>
</evidence>
<evidence type="ECO:0000256" key="1">
    <source>
        <dbReference type="ARBA" id="ARBA00022723"/>
    </source>
</evidence>
<proteinExistence type="predicted"/>
<feature type="zinc finger region" description="dksA C4-type" evidence="4">
    <location>
        <begin position="35"/>
        <end position="59"/>
    </location>
</feature>
<dbReference type="NCBIfam" id="TIGR02419">
    <property type="entry name" value="C4_traR_proteo"/>
    <property type="match status" value="1"/>
</dbReference>
<sequence>MFDVIDRASQHAEETLERQIAAHVNRSVGVSVFECEDCGEAIPEIRRTQVLGCSRCVDCQADFELIKKHYRSI</sequence>
<reference evidence="6" key="1">
    <citation type="submission" date="2013-07" db="EMBL/GenBank/DDBJ databases">
        <title>Sub-species coevolution in mutualistic symbiosis.</title>
        <authorList>
            <person name="Murfin K."/>
            <person name="Klassen J."/>
            <person name="Lee M."/>
            <person name="Forst S."/>
            <person name="Stock P."/>
            <person name="Goodrich-Blair H."/>
        </authorList>
    </citation>
    <scope>NUCLEOTIDE SEQUENCE [LARGE SCALE GENOMIC DNA]</scope>
    <source>
        <strain evidence="6">Feltiae Moldova</strain>
    </source>
</reference>
<dbReference type="PROSITE" id="PS51128">
    <property type="entry name" value="ZF_DKSA_2"/>
    <property type="match status" value="1"/>
</dbReference>
<dbReference type="HOGENOM" id="CLU_158637_1_1_6"/>
<keyword evidence="3" id="KW-0862">Zinc</keyword>
<comment type="caution">
    <text evidence="6">The sequence shown here is derived from an EMBL/GenBank/DDBJ whole genome shotgun (WGS) entry which is preliminary data.</text>
</comment>
<dbReference type="GO" id="GO:1900378">
    <property type="term" value="P:positive regulation of secondary metabolite biosynthetic process"/>
    <property type="evidence" value="ECO:0007669"/>
    <property type="project" value="TreeGrafter"/>
</dbReference>
<evidence type="ECO:0000259" key="5">
    <source>
        <dbReference type="Pfam" id="PF01258"/>
    </source>
</evidence>
<dbReference type="InterPro" id="IPR012783">
    <property type="entry name" value="Znf_C4_TraR"/>
</dbReference>
<name>A0A077NVA1_XENBV</name>
<dbReference type="AlphaFoldDB" id="A0A077NVA1"/>
<dbReference type="SUPFAM" id="SSF57716">
    <property type="entry name" value="Glucocorticoid receptor-like (DNA-binding domain)"/>
    <property type="match status" value="1"/>
</dbReference>